<comment type="caution">
    <text evidence="2">The sequence shown here is derived from an EMBL/GenBank/DDBJ whole genome shotgun (WGS) entry which is preliminary data.</text>
</comment>
<evidence type="ECO:0000256" key="1">
    <source>
        <dbReference type="SAM" id="MobiDB-lite"/>
    </source>
</evidence>
<keyword evidence="3" id="KW-1185">Reference proteome</keyword>
<organism evidence="2 3">
    <name type="scientific">Coemansia pectinata</name>
    <dbReference type="NCBI Taxonomy" id="1052879"/>
    <lineage>
        <taxon>Eukaryota</taxon>
        <taxon>Fungi</taxon>
        <taxon>Fungi incertae sedis</taxon>
        <taxon>Zoopagomycota</taxon>
        <taxon>Kickxellomycotina</taxon>
        <taxon>Kickxellomycetes</taxon>
        <taxon>Kickxellales</taxon>
        <taxon>Kickxellaceae</taxon>
        <taxon>Coemansia</taxon>
    </lineage>
</organism>
<accession>A0A9W8GZ59</accession>
<dbReference type="AlphaFoldDB" id="A0A9W8GZ59"/>
<dbReference type="EMBL" id="JANBUH010000016">
    <property type="protein sequence ID" value="KAJ2756773.1"/>
    <property type="molecule type" value="Genomic_DNA"/>
</dbReference>
<feature type="region of interest" description="Disordered" evidence="1">
    <location>
        <begin position="537"/>
        <end position="565"/>
    </location>
</feature>
<feature type="region of interest" description="Disordered" evidence="1">
    <location>
        <begin position="784"/>
        <end position="812"/>
    </location>
</feature>
<evidence type="ECO:0000313" key="2">
    <source>
        <dbReference type="EMBL" id="KAJ2756773.1"/>
    </source>
</evidence>
<evidence type="ECO:0000313" key="3">
    <source>
        <dbReference type="Proteomes" id="UP001140011"/>
    </source>
</evidence>
<name>A0A9W8GZ59_9FUNG</name>
<feature type="region of interest" description="Disordered" evidence="1">
    <location>
        <begin position="458"/>
        <end position="510"/>
    </location>
</feature>
<protein>
    <submittedName>
        <fullName evidence="2">Uncharacterized protein</fullName>
    </submittedName>
</protein>
<gene>
    <name evidence="2" type="ORF">GGI19_000577</name>
</gene>
<dbReference type="OrthoDB" id="5591766at2759"/>
<feature type="region of interest" description="Disordered" evidence="1">
    <location>
        <begin position="584"/>
        <end position="609"/>
    </location>
</feature>
<feature type="compositionally biased region" description="Polar residues" evidence="1">
    <location>
        <begin position="739"/>
        <end position="752"/>
    </location>
</feature>
<feature type="compositionally biased region" description="Polar residues" evidence="1">
    <location>
        <begin position="537"/>
        <end position="553"/>
    </location>
</feature>
<sequence length="1015" mass="108230">MSADADCVSSAAAGTLSATLPRSFRPSSLLRRRLADAEHGPAHNSGLRLSMPMAGDTLDFLDFSAFVNNGGAALGQSAEENMLQALLSSLPEPPAFTATRLGPKVYTPRLTDSLAPISYKPQLTENTIGVPGSAFGHKREPSAQFDTDAGSLATALATPASSRRNTDEVDLPSLHRARLQQQPSVDSLASAASTSDTVSSAQVPELLSAEMPPVSPFFARVSFADIDDARETVRRASLSRRRSRTLADSYDRHAASWCAPSAAPTPATGRLSLAEVARALTDVFTPPPSDELLINQQPPTSPLFTDILPQVCRWFRVNVYGLLTSQTARVTVTELKSPHTLIDISEPAIQKALRRYPLVLALASRQQQKQPASKMPTRMRVPTRRQPNPLISVLSTPTLSFTISTEDTADRPVRSVDVEAMTAAYLPHVHALLNDPDSSDTVLPSEDITLLSDCLRTPSQSSTATLADSLRSEAPTEQAKPAPQSLLRRPQRRSDIGLSTTASIKPESALPMARQQLRASASVMNLRGAYAERASPQSLASAMRRSTTASISQIAAPPRPQQPVSRRRSEVQALITQANAVMSSGLRRSSALDPPATQAPKQLRPPRASFPLYSTPSLSLLRSPGLLSDAAPSGLRTPTALSSSLSAALSRQQHRLEPARSEHLLRHSISSGDMALPLSMLAPVRSINAELLSSAPRIPRGSTPLSGIRPPPPSAPANLSRNSVASQPTPLSRRPTPATPLSSRVSGTTRTSLAGPMSAGSSRLRHSGPSSATLRQAYKASFYESSDSDEYTATPSGLPPRRLTSGSTMRPRARPGVQALFSGNSCDEGFLTLRPVHTPDLVPRTIDPRLIERAMTPMLKTNVGIQYSSLVDLVRSAATINVAEPVDDDDDDVDLECLPPHLPTLTEVSPAAEMPQSRFSPINSPEHSPALVPVGSAVGGSSKFTKPSFLARYRSAKPSTAPLPVSAIPLPPATPALKTAAPLQPPQSRALGLSNIPTLRKARSLWAMRSTPSQK</sequence>
<proteinExistence type="predicted"/>
<feature type="region of interest" description="Disordered" evidence="1">
    <location>
        <begin position="695"/>
        <end position="771"/>
    </location>
</feature>
<dbReference type="Proteomes" id="UP001140011">
    <property type="component" value="Unassembled WGS sequence"/>
</dbReference>
<reference evidence="2" key="1">
    <citation type="submission" date="2022-07" db="EMBL/GenBank/DDBJ databases">
        <title>Phylogenomic reconstructions and comparative analyses of Kickxellomycotina fungi.</title>
        <authorList>
            <person name="Reynolds N.K."/>
            <person name="Stajich J.E."/>
            <person name="Barry K."/>
            <person name="Grigoriev I.V."/>
            <person name="Crous P."/>
            <person name="Smith M.E."/>
        </authorList>
    </citation>
    <scope>NUCLEOTIDE SEQUENCE</scope>
    <source>
        <strain evidence="2">BCRC 34297</strain>
    </source>
</reference>
<feature type="compositionally biased region" description="Polar residues" evidence="1">
    <location>
        <begin position="717"/>
        <end position="730"/>
    </location>
</feature>